<organism evidence="1 2">
    <name type="scientific">Ammoniphilus oxalaticus</name>
    <dbReference type="NCBI Taxonomy" id="66863"/>
    <lineage>
        <taxon>Bacteria</taxon>
        <taxon>Bacillati</taxon>
        <taxon>Bacillota</taxon>
        <taxon>Bacilli</taxon>
        <taxon>Bacillales</taxon>
        <taxon>Paenibacillaceae</taxon>
        <taxon>Aneurinibacillus group</taxon>
        <taxon>Ammoniphilus</taxon>
    </lineage>
</organism>
<dbReference type="EMBL" id="MCHY01000006">
    <property type="protein sequence ID" value="RKD25862.1"/>
    <property type="molecule type" value="Genomic_DNA"/>
</dbReference>
<dbReference type="Proteomes" id="UP000284219">
    <property type="component" value="Unassembled WGS sequence"/>
</dbReference>
<protein>
    <submittedName>
        <fullName evidence="1">Uncharacterized protein</fullName>
    </submittedName>
</protein>
<sequence>MSEFTEIKMAEMNEILSVSQGQEKAVEVSFTRGKMTDTFVGIYRGFDATEGKLNFYNEAERFMRGIPLDRIVDLTYAGSDDD</sequence>
<dbReference type="AlphaFoldDB" id="A0A419SNP4"/>
<reference evidence="1 2" key="1">
    <citation type="submission" date="2016-08" db="EMBL/GenBank/DDBJ databases">
        <title>Novel Firmicute Genomes.</title>
        <authorList>
            <person name="Poppleton D.I."/>
            <person name="Gribaldo S."/>
        </authorList>
    </citation>
    <scope>NUCLEOTIDE SEQUENCE [LARGE SCALE GENOMIC DNA]</scope>
    <source>
        <strain evidence="1 2">RAOx-1</strain>
    </source>
</reference>
<gene>
    <name evidence="1" type="ORF">BEP19_02720</name>
</gene>
<proteinExistence type="predicted"/>
<accession>A0A419SNP4</accession>
<evidence type="ECO:0000313" key="2">
    <source>
        <dbReference type="Proteomes" id="UP000284219"/>
    </source>
</evidence>
<evidence type="ECO:0000313" key="1">
    <source>
        <dbReference type="EMBL" id="RKD25862.1"/>
    </source>
</evidence>
<keyword evidence="2" id="KW-1185">Reference proteome</keyword>
<comment type="caution">
    <text evidence="1">The sequence shown here is derived from an EMBL/GenBank/DDBJ whole genome shotgun (WGS) entry which is preliminary data.</text>
</comment>
<dbReference type="RefSeq" id="WP_120188542.1">
    <property type="nucleotide sequence ID" value="NZ_MCHY01000006.1"/>
</dbReference>
<name>A0A419SNP4_9BACL</name>